<evidence type="ECO:0000313" key="6">
    <source>
        <dbReference type="Proteomes" id="UP000316196"/>
    </source>
</evidence>
<evidence type="ECO:0000256" key="3">
    <source>
        <dbReference type="SAM" id="SignalP"/>
    </source>
</evidence>
<dbReference type="InterPro" id="IPR029050">
    <property type="entry name" value="Immunoprotect_excell_Ig-like"/>
</dbReference>
<keyword evidence="6" id="KW-1185">Reference proteome</keyword>
<dbReference type="Proteomes" id="UP000316196">
    <property type="component" value="Unassembled WGS sequence"/>
</dbReference>
<dbReference type="PROSITE" id="PS51257">
    <property type="entry name" value="PROKAR_LIPOPROTEIN"/>
    <property type="match status" value="1"/>
</dbReference>
<name>A0A542ZS10_9ACTN</name>
<accession>A0A542ZS10</accession>
<dbReference type="EMBL" id="VFOR01000001">
    <property type="protein sequence ID" value="TQL63144.1"/>
    <property type="molecule type" value="Genomic_DNA"/>
</dbReference>
<reference evidence="5 6" key="1">
    <citation type="submission" date="2019-06" db="EMBL/GenBank/DDBJ databases">
        <title>Sequencing the genomes of 1000 actinobacteria strains.</title>
        <authorList>
            <person name="Klenk H.-P."/>
        </authorList>
    </citation>
    <scope>NUCLEOTIDE SEQUENCE [LARGE SCALE GENOMIC DNA]</scope>
    <source>
        <strain evidence="5 6">DSM 8251</strain>
    </source>
</reference>
<feature type="region of interest" description="Disordered" evidence="2">
    <location>
        <begin position="23"/>
        <end position="70"/>
    </location>
</feature>
<organism evidence="5 6">
    <name type="scientific">Propioniferax innocua</name>
    <dbReference type="NCBI Taxonomy" id="1753"/>
    <lineage>
        <taxon>Bacteria</taxon>
        <taxon>Bacillati</taxon>
        <taxon>Actinomycetota</taxon>
        <taxon>Actinomycetes</taxon>
        <taxon>Propionibacteriales</taxon>
        <taxon>Propionibacteriaceae</taxon>
        <taxon>Propioniferax</taxon>
    </lineage>
</organism>
<evidence type="ECO:0000259" key="4">
    <source>
        <dbReference type="Pfam" id="PF11611"/>
    </source>
</evidence>
<evidence type="ECO:0000313" key="5">
    <source>
        <dbReference type="EMBL" id="TQL63144.1"/>
    </source>
</evidence>
<feature type="domain" description="DUF4352" evidence="4">
    <location>
        <begin position="66"/>
        <end position="167"/>
    </location>
</feature>
<evidence type="ECO:0000256" key="1">
    <source>
        <dbReference type="ARBA" id="ARBA00022729"/>
    </source>
</evidence>
<dbReference type="AlphaFoldDB" id="A0A542ZS10"/>
<feature type="compositionally biased region" description="Pro residues" evidence="2">
    <location>
        <begin position="44"/>
        <end position="54"/>
    </location>
</feature>
<feature type="chain" id="PRO_5021893972" evidence="3">
    <location>
        <begin position="25"/>
        <end position="188"/>
    </location>
</feature>
<keyword evidence="1 3" id="KW-0732">Signal</keyword>
<evidence type="ECO:0000256" key="2">
    <source>
        <dbReference type="SAM" id="MobiDB-lite"/>
    </source>
</evidence>
<dbReference type="Gene3D" id="2.60.40.1240">
    <property type="match status" value="1"/>
</dbReference>
<dbReference type="Pfam" id="PF11611">
    <property type="entry name" value="DUF4352"/>
    <property type="match status" value="1"/>
</dbReference>
<protein>
    <submittedName>
        <fullName evidence="5">Uncharacterized protein DUF4352</fullName>
    </submittedName>
</protein>
<gene>
    <name evidence="5" type="ORF">FB460_0945</name>
</gene>
<dbReference type="InterPro" id="IPR029051">
    <property type="entry name" value="DUF4352"/>
</dbReference>
<feature type="signal peptide" evidence="3">
    <location>
        <begin position="1"/>
        <end position="24"/>
    </location>
</feature>
<proteinExistence type="predicted"/>
<comment type="caution">
    <text evidence="5">The sequence shown here is derived from an EMBL/GenBank/DDBJ whole genome shotgun (WGS) entry which is preliminary data.</text>
</comment>
<sequence length="188" mass="19604">MRGTRAAIVVAVLTTVTACGTTVAGSGEPVVAPEPAQRSRIDPSPTPTPTPTPPEQVVELPGPQLDAPMTTGASHIVIDSYSWRTTGTGDRSKPPEERYLVLRLTISATQGTVPVNPLYFKVRLPDGTMAEPTMGADGNEPLLGSAELAMGEKIDGVVTFDIPPENTVLVVENELGEAVGAVTIPAPR</sequence>